<feature type="region of interest" description="Disordered" evidence="1">
    <location>
        <begin position="103"/>
        <end position="180"/>
    </location>
</feature>
<protein>
    <submittedName>
        <fullName evidence="2">Uncharacterized protein</fullName>
    </submittedName>
</protein>
<feature type="region of interest" description="Disordered" evidence="1">
    <location>
        <begin position="345"/>
        <end position="369"/>
    </location>
</feature>
<reference evidence="2" key="1">
    <citation type="journal article" date="2021" name="Proc. Natl. Acad. Sci. U.S.A.">
        <title>A Catalog of Tens of Thousands of Viruses from Human Metagenomes Reveals Hidden Associations with Chronic Diseases.</title>
        <authorList>
            <person name="Tisza M.J."/>
            <person name="Buck C.B."/>
        </authorList>
    </citation>
    <scope>NUCLEOTIDE SEQUENCE</scope>
    <source>
        <strain evidence="2">CtWb16</strain>
    </source>
</reference>
<feature type="compositionally biased region" description="Basic and acidic residues" evidence="1">
    <location>
        <begin position="106"/>
        <end position="125"/>
    </location>
</feature>
<feature type="region of interest" description="Disordered" evidence="1">
    <location>
        <begin position="71"/>
        <end position="91"/>
    </location>
</feature>
<sequence length="480" mass="54125">MNSFRMAIETNSGRKGIKHFNDLNEFVNFMTVNNHKIKAVMEADMPYNDKPVKLPKASTSKGWEQLDASAFGDIDSDGEKGEQILPTGNSGVFKNNASFEFSKSSESADKAETPKIEKSSVKADNSESSQSKKVSPNFSEFKYEEKSEDTNKEDSVKSEKEDSKEEKSENKDDEKKVNESVMDYIPKAGFIRDENSNKKEGAFFGQGNPEQIKKAKIIAKVKYAQGDRFGRVSKDDLDNFDEYYAEYKRIFGKSKEIDEDFKSGLKKAGKFAKGAIAGAAMAGALAGNAHGMEDPYSDGATRPYEDSYEQVQDEKPMIKNVKSDGTIVDQYGNEWTREEFERLMKGEDPYSDGATQPFEEAEDSDKECNKCEDEKMKRIKDKHEKLKKDFSDYKNKQSKELDKEELFEKDDELEEDTVKSGSGWTNKGKEGTHGKFKTKKAADAQRKAMFANGYKVSECNDTSEFDDEINETLRIAGVEI</sequence>
<feature type="region of interest" description="Disordered" evidence="1">
    <location>
        <begin position="392"/>
        <end position="441"/>
    </location>
</feature>
<organism evidence="2">
    <name type="scientific">Myoviridae sp. ctWb16</name>
    <dbReference type="NCBI Taxonomy" id="2827690"/>
    <lineage>
        <taxon>Viruses</taxon>
        <taxon>Duplodnaviria</taxon>
        <taxon>Heunggongvirae</taxon>
        <taxon>Uroviricota</taxon>
        <taxon>Caudoviricetes</taxon>
    </lineage>
</organism>
<name>A0A8S5T1W7_9CAUD</name>
<evidence type="ECO:0000313" key="2">
    <source>
        <dbReference type="EMBL" id="DAF56778.1"/>
    </source>
</evidence>
<accession>A0A8S5T1W7</accession>
<feature type="compositionally biased region" description="Basic and acidic residues" evidence="1">
    <location>
        <begin position="141"/>
        <end position="178"/>
    </location>
</feature>
<proteinExistence type="predicted"/>
<feature type="compositionally biased region" description="Basic and acidic residues" evidence="1">
    <location>
        <begin position="392"/>
        <end position="406"/>
    </location>
</feature>
<feature type="compositionally biased region" description="Polar residues" evidence="1">
    <location>
        <begin position="126"/>
        <end position="138"/>
    </location>
</feature>
<dbReference type="EMBL" id="BK032721">
    <property type="protein sequence ID" value="DAF56778.1"/>
    <property type="molecule type" value="Genomic_DNA"/>
</dbReference>
<evidence type="ECO:0000256" key="1">
    <source>
        <dbReference type="SAM" id="MobiDB-lite"/>
    </source>
</evidence>